<reference evidence="8" key="1">
    <citation type="submission" date="2018-05" db="EMBL/GenBank/DDBJ databases">
        <authorList>
            <person name="Li X."/>
        </authorList>
    </citation>
    <scope>NUCLEOTIDE SEQUENCE [LARGE SCALE GENOMIC DNA]</scope>
    <source>
        <strain evidence="8">HKS-05</strain>
    </source>
</reference>
<evidence type="ECO:0000313" key="8">
    <source>
        <dbReference type="Proteomes" id="UP000249842"/>
    </source>
</evidence>
<sequence>MADFDFDVVVVGAGAVGLASGYALAKRGLSVAVLEREAAIGQGVSSRNSEVIHGGLYYATGSLKAKLCVQGRRALYAFLDAHHVDYDRCGKLVVATTPEEVGRLDAILEQARINDVEGMAQLSKAQALAMEPELKTEGALLSPNSGVFDSHGYMLALQGEIEAAGGAVVLSTPFEGAAPLPGGGFEVRAGGAEATTLTARYLVTAPGLSAQAVAVQIEGFPAQVIPEAHYGKGMYFRLSGKAPFAHLIYPPPIHGALGTHYRRDLGGQGVFGPDLTFVDELDYSVDPAAADGFYRYIRKFWPGLPEGSLSPDYAGIRPKLHGPDEPQPDFRIDGRDVHGMDGLVTLFGIESPGLTSSLAIGEEVAARLDLPAISVASAASG</sequence>
<dbReference type="SUPFAM" id="SSF51905">
    <property type="entry name" value="FAD/NAD(P)-binding domain"/>
    <property type="match status" value="1"/>
</dbReference>
<protein>
    <submittedName>
        <fullName evidence="7">FAD-dependent oxidoreductase</fullName>
    </submittedName>
</protein>
<dbReference type="Gene3D" id="3.50.50.60">
    <property type="entry name" value="FAD/NAD(P)-binding domain"/>
    <property type="match status" value="1"/>
</dbReference>
<evidence type="ECO:0000256" key="4">
    <source>
        <dbReference type="ARBA" id="ARBA00023002"/>
    </source>
</evidence>
<gene>
    <name evidence="7" type="ORF">DJ021_11240</name>
</gene>
<keyword evidence="3" id="KW-0274">FAD</keyword>
<dbReference type="InterPro" id="IPR036188">
    <property type="entry name" value="FAD/NAD-bd_sf"/>
</dbReference>
<dbReference type="GO" id="GO:0047545">
    <property type="term" value="F:(S)-2-hydroxyglutarate dehydrogenase activity"/>
    <property type="evidence" value="ECO:0007669"/>
    <property type="project" value="TreeGrafter"/>
</dbReference>
<organism evidence="7 8">
    <name type="scientific">Phenylobacterium hankyongense</name>
    <dbReference type="NCBI Taxonomy" id="1813876"/>
    <lineage>
        <taxon>Bacteria</taxon>
        <taxon>Pseudomonadati</taxon>
        <taxon>Pseudomonadota</taxon>
        <taxon>Alphaproteobacteria</taxon>
        <taxon>Caulobacterales</taxon>
        <taxon>Caulobacteraceae</taxon>
        <taxon>Phenylobacterium</taxon>
    </lineage>
</organism>
<evidence type="ECO:0000256" key="2">
    <source>
        <dbReference type="ARBA" id="ARBA00022630"/>
    </source>
</evidence>
<accession>A0A328AZ07</accession>
<evidence type="ECO:0000256" key="5">
    <source>
        <dbReference type="ARBA" id="ARBA00037941"/>
    </source>
</evidence>
<evidence type="ECO:0000313" key="7">
    <source>
        <dbReference type="EMBL" id="RAK60340.1"/>
    </source>
</evidence>
<name>A0A328AZ07_9CAUL</name>
<dbReference type="EMBL" id="QFYP01000001">
    <property type="protein sequence ID" value="RAK60340.1"/>
    <property type="molecule type" value="Genomic_DNA"/>
</dbReference>
<evidence type="ECO:0000259" key="6">
    <source>
        <dbReference type="Pfam" id="PF01266"/>
    </source>
</evidence>
<dbReference type="Gene3D" id="3.30.9.10">
    <property type="entry name" value="D-Amino Acid Oxidase, subunit A, domain 2"/>
    <property type="match status" value="1"/>
</dbReference>
<proteinExistence type="inferred from homology"/>
<evidence type="ECO:0000256" key="1">
    <source>
        <dbReference type="ARBA" id="ARBA00001974"/>
    </source>
</evidence>
<evidence type="ECO:0000256" key="3">
    <source>
        <dbReference type="ARBA" id="ARBA00022827"/>
    </source>
</evidence>
<dbReference type="AlphaFoldDB" id="A0A328AZ07"/>
<keyword evidence="8" id="KW-1185">Reference proteome</keyword>
<dbReference type="Proteomes" id="UP000249842">
    <property type="component" value="Unassembled WGS sequence"/>
</dbReference>
<keyword evidence="4" id="KW-0560">Oxidoreductase</keyword>
<dbReference type="PANTHER" id="PTHR43104:SF4">
    <property type="entry name" value="L-2-HYDROXYGLUTARATE DEHYDROGENASE, MITOCHONDRIAL"/>
    <property type="match status" value="1"/>
</dbReference>
<dbReference type="Pfam" id="PF01266">
    <property type="entry name" value="DAO"/>
    <property type="match status" value="1"/>
</dbReference>
<feature type="domain" description="FAD dependent oxidoreductase" evidence="6">
    <location>
        <begin position="7"/>
        <end position="367"/>
    </location>
</feature>
<dbReference type="PANTHER" id="PTHR43104">
    <property type="entry name" value="L-2-HYDROXYGLUTARATE DEHYDROGENASE, MITOCHONDRIAL"/>
    <property type="match status" value="1"/>
</dbReference>
<comment type="similarity">
    <text evidence="5">Belongs to the L2HGDH family.</text>
</comment>
<keyword evidence="2" id="KW-0285">Flavoprotein</keyword>
<comment type="caution">
    <text evidence="7">The sequence shown here is derived from an EMBL/GenBank/DDBJ whole genome shotgun (WGS) entry which is preliminary data.</text>
</comment>
<comment type="cofactor">
    <cofactor evidence="1">
        <name>FAD</name>
        <dbReference type="ChEBI" id="CHEBI:57692"/>
    </cofactor>
</comment>
<dbReference type="InterPro" id="IPR006076">
    <property type="entry name" value="FAD-dep_OxRdtase"/>
</dbReference>
<dbReference type="RefSeq" id="WP_111457633.1">
    <property type="nucleotide sequence ID" value="NZ_QFYP01000001.1"/>
</dbReference>
<dbReference type="PRINTS" id="PR00420">
    <property type="entry name" value="RNGMNOXGNASE"/>
</dbReference>
<dbReference type="OrthoDB" id="9801699at2"/>